<dbReference type="HAMAP" id="MF_00165">
    <property type="entry name" value="Thymidylate_kinase"/>
    <property type="match status" value="1"/>
</dbReference>
<protein>
    <recommendedName>
        <fullName evidence="4">Thymidylate kinase</fullName>
        <ecNumber evidence="3">2.7.4.9</ecNumber>
    </recommendedName>
</protein>
<dbReference type="GO" id="GO:0005829">
    <property type="term" value="C:cytosol"/>
    <property type="evidence" value="ECO:0007669"/>
    <property type="project" value="TreeGrafter"/>
</dbReference>
<gene>
    <name evidence="11" type="ORF">LY90DRAFT_404217</name>
</gene>
<keyword evidence="8 11" id="KW-0418">Kinase</keyword>
<keyword evidence="9" id="KW-0067">ATP-binding</keyword>
<dbReference type="EMBL" id="MCOG01000039">
    <property type="protein sequence ID" value="ORY72467.1"/>
    <property type="molecule type" value="Genomic_DNA"/>
</dbReference>
<dbReference type="AlphaFoldDB" id="A0A1Y2ELQ1"/>
<keyword evidence="12" id="KW-1185">Reference proteome</keyword>
<name>A0A1Y2ELQ1_9FUNG</name>
<dbReference type="InterPro" id="IPR018094">
    <property type="entry name" value="Thymidylate_kinase"/>
</dbReference>
<dbReference type="Proteomes" id="UP000193920">
    <property type="component" value="Unassembled WGS sequence"/>
</dbReference>
<evidence type="ECO:0000256" key="3">
    <source>
        <dbReference type="ARBA" id="ARBA00012980"/>
    </source>
</evidence>
<sequence length="212" mass="24308">MTSSNEIKNRGAFILFEGCDRSGKTTQTQLLVKALKDKGHKIEFANFPDRTSDIGKVIDQYLKSTTTDKNFRTMHLLFTANRWELMDGIVKKMKEGTTFIVDRYSYSGIVYSMANGLEGEWCKKMESGLPKPDVVLFLDLSVEDAAKRGDYGKERYEKRAFQQKVRDNYHSIIEDNWKVIDATQSKEAIATQLLEISLKTIEECKNKPIQTI</sequence>
<dbReference type="PROSITE" id="PS01331">
    <property type="entry name" value="THYMIDYLATE_KINASE"/>
    <property type="match status" value="1"/>
</dbReference>
<dbReference type="STRING" id="1754190.A0A1Y2ELQ1"/>
<comment type="caution">
    <text evidence="11">The sequence shown here is derived from an EMBL/GenBank/DDBJ whole genome shotgun (WGS) entry which is preliminary data.</text>
</comment>
<evidence type="ECO:0000256" key="8">
    <source>
        <dbReference type="ARBA" id="ARBA00022777"/>
    </source>
</evidence>
<evidence type="ECO:0000256" key="6">
    <source>
        <dbReference type="ARBA" id="ARBA00022727"/>
    </source>
</evidence>
<keyword evidence="7" id="KW-0547">Nucleotide-binding</keyword>
<evidence type="ECO:0000256" key="2">
    <source>
        <dbReference type="ARBA" id="ARBA00009776"/>
    </source>
</evidence>
<evidence type="ECO:0000256" key="4">
    <source>
        <dbReference type="ARBA" id="ARBA00017144"/>
    </source>
</evidence>
<organism evidence="11 12">
    <name type="scientific">Neocallimastix californiae</name>
    <dbReference type="NCBI Taxonomy" id="1754190"/>
    <lineage>
        <taxon>Eukaryota</taxon>
        <taxon>Fungi</taxon>
        <taxon>Fungi incertae sedis</taxon>
        <taxon>Chytridiomycota</taxon>
        <taxon>Chytridiomycota incertae sedis</taxon>
        <taxon>Neocallimastigomycetes</taxon>
        <taxon>Neocallimastigales</taxon>
        <taxon>Neocallimastigaceae</taxon>
        <taxon>Neocallimastix</taxon>
    </lineage>
</organism>
<dbReference type="GO" id="GO:0005634">
    <property type="term" value="C:nucleus"/>
    <property type="evidence" value="ECO:0007669"/>
    <property type="project" value="TreeGrafter"/>
</dbReference>
<dbReference type="PANTHER" id="PTHR10344:SF1">
    <property type="entry name" value="THYMIDYLATE KINASE"/>
    <property type="match status" value="1"/>
</dbReference>
<dbReference type="EC" id="2.7.4.9" evidence="3"/>
<evidence type="ECO:0000256" key="1">
    <source>
        <dbReference type="ARBA" id="ARBA00004992"/>
    </source>
</evidence>
<dbReference type="GO" id="GO:0005524">
    <property type="term" value="F:ATP binding"/>
    <property type="evidence" value="ECO:0007669"/>
    <property type="project" value="UniProtKB-KW"/>
</dbReference>
<feature type="domain" description="Thymidylate kinase-like" evidence="10">
    <location>
        <begin position="16"/>
        <end position="191"/>
    </location>
</feature>
<dbReference type="GO" id="GO:0004550">
    <property type="term" value="F:nucleoside diphosphate kinase activity"/>
    <property type="evidence" value="ECO:0007669"/>
    <property type="project" value="TreeGrafter"/>
</dbReference>
<evidence type="ECO:0000256" key="5">
    <source>
        <dbReference type="ARBA" id="ARBA00022679"/>
    </source>
</evidence>
<dbReference type="GO" id="GO:0004798">
    <property type="term" value="F:dTMP kinase activity"/>
    <property type="evidence" value="ECO:0007669"/>
    <property type="project" value="UniProtKB-EC"/>
</dbReference>
<dbReference type="InterPro" id="IPR027417">
    <property type="entry name" value="P-loop_NTPase"/>
</dbReference>
<evidence type="ECO:0000259" key="10">
    <source>
        <dbReference type="Pfam" id="PF02223"/>
    </source>
</evidence>
<dbReference type="CDD" id="cd01672">
    <property type="entry name" value="TMPK"/>
    <property type="match status" value="1"/>
</dbReference>
<evidence type="ECO:0000256" key="7">
    <source>
        <dbReference type="ARBA" id="ARBA00022741"/>
    </source>
</evidence>
<keyword evidence="5" id="KW-0808">Transferase</keyword>
<dbReference type="GO" id="GO:0006227">
    <property type="term" value="P:dUDP biosynthetic process"/>
    <property type="evidence" value="ECO:0007669"/>
    <property type="project" value="TreeGrafter"/>
</dbReference>
<evidence type="ECO:0000313" key="12">
    <source>
        <dbReference type="Proteomes" id="UP000193920"/>
    </source>
</evidence>
<dbReference type="Gene3D" id="3.40.50.300">
    <property type="entry name" value="P-loop containing nucleotide triphosphate hydrolases"/>
    <property type="match status" value="1"/>
</dbReference>
<dbReference type="PANTHER" id="PTHR10344">
    <property type="entry name" value="THYMIDYLATE KINASE"/>
    <property type="match status" value="1"/>
</dbReference>
<comment type="similarity">
    <text evidence="2">Belongs to the thymidylate kinase family.</text>
</comment>
<evidence type="ECO:0000313" key="11">
    <source>
        <dbReference type="EMBL" id="ORY72467.1"/>
    </source>
</evidence>
<dbReference type="FunFam" id="3.40.50.300:FF:000679">
    <property type="entry name" value="Thymidylate kinase"/>
    <property type="match status" value="1"/>
</dbReference>
<keyword evidence="6" id="KW-0545">Nucleotide biosynthesis</keyword>
<evidence type="ECO:0000256" key="9">
    <source>
        <dbReference type="ARBA" id="ARBA00022840"/>
    </source>
</evidence>
<dbReference type="OrthoDB" id="425602at2759"/>
<dbReference type="InterPro" id="IPR039430">
    <property type="entry name" value="Thymidylate_kin-like_dom"/>
</dbReference>
<dbReference type="GO" id="GO:0006233">
    <property type="term" value="P:dTDP biosynthetic process"/>
    <property type="evidence" value="ECO:0007669"/>
    <property type="project" value="InterPro"/>
</dbReference>
<accession>A0A1Y2ELQ1</accession>
<reference evidence="11 12" key="1">
    <citation type="submission" date="2016-08" db="EMBL/GenBank/DDBJ databases">
        <title>A Parts List for Fungal Cellulosomes Revealed by Comparative Genomics.</title>
        <authorList>
            <consortium name="DOE Joint Genome Institute"/>
            <person name="Haitjema C.H."/>
            <person name="Gilmore S.P."/>
            <person name="Henske J.K."/>
            <person name="Solomon K.V."/>
            <person name="De Groot R."/>
            <person name="Kuo A."/>
            <person name="Mondo S.J."/>
            <person name="Salamov A.A."/>
            <person name="Labutti K."/>
            <person name="Zhao Z."/>
            <person name="Chiniquy J."/>
            <person name="Barry K."/>
            <person name="Brewer H.M."/>
            <person name="Purvine S.O."/>
            <person name="Wright A.T."/>
            <person name="Boxma B."/>
            <person name="Van Alen T."/>
            <person name="Hackstein J.H."/>
            <person name="Baker S.E."/>
            <person name="Grigoriev I.V."/>
            <person name="O'Malley M.A."/>
        </authorList>
    </citation>
    <scope>NUCLEOTIDE SEQUENCE [LARGE SCALE GENOMIC DNA]</scope>
    <source>
        <strain evidence="11 12">G1</strain>
    </source>
</reference>
<dbReference type="GO" id="GO:0006235">
    <property type="term" value="P:dTTP biosynthetic process"/>
    <property type="evidence" value="ECO:0007669"/>
    <property type="project" value="TreeGrafter"/>
</dbReference>
<comment type="pathway">
    <text evidence="1">Pyrimidine metabolism; dTTP biosynthesis.</text>
</comment>
<dbReference type="Pfam" id="PF02223">
    <property type="entry name" value="Thymidylate_kin"/>
    <property type="match status" value="1"/>
</dbReference>
<dbReference type="NCBIfam" id="TIGR00041">
    <property type="entry name" value="DTMP_kinase"/>
    <property type="match status" value="1"/>
</dbReference>
<proteinExistence type="inferred from homology"/>
<dbReference type="GO" id="GO:0005739">
    <property type="term" value="C:mitochondrion"/>
    <property type="evidence" value="ECO:0007669"/>
    <property type="project" value="TreeGrafter"/>
</dbReference>
<dbReference type="SUPFAM" id="SSF52540">
    <property type="entry name" value="P-loop containing nucleoside triphosphate hydrolases"/>
    <property type="match status" value="1"/>
</dbReference>
<dbReference type="InterPro" id="IPR018095">
    <property type="entry name" value="Thymidylate_kin_CS"/>
</dbReference>